<protein>
    <recommendedName>
        <fullName evidence="3">Reverse transcriptase domain-containing protein</fullName>
    </recommendedName>
</protein>
<evidence type="ECO:0000313" key="1">
    <source>
        <dbReference type="Proteomes" id="UP000813463"/>
    </source>
</evidence>
<sequence>MENFNPKIIKSLWNDGNIGWLFSPSTGNSGGLLTMWKEDYFNLNSSRCENNWIAICGRIPSLNFTGLPKLYQQLHLTEIPAFNGCMHIIKEVWQKHSSCHFGGKLKEIKSRLKEWNASEFGHIDHSIATLKEKIHELDLISNKKQLSDTEIADRRTAQSDLWTWLKRKETFWAQNSRSKWLREGDKNPKYFHALASTRKRKYRMSSLSANGITVEDPASIQREAVSFFKKIFHEEFSHRPIFSGLNFKILTPTQVEGLTAPFSRAEIDEAVDSCNAQKAHGLDGFKFQFIKAAWEVIKNNIYDILDTFWSTSRLPKGANVALIALIAICDNPGGLKDFRPISMVAAFIK</sequence>
<name>A0A9R0J1H2_SPIOL</name>
<evidence type="ECO:0008006" key="3">
    <source>
        <dbReference type="Google" id="ProtNLM"/>
    </source>
</evidence>
<gene>
    <name evidence="2" type="primary">LOC110797488</name>
</gene>
<dbReference type="GeneID" id="110797488"/>
<reference evidence="2" key="2">
    <citation type="submission" date="2025-08" db="UniProtKB">
        <authorList>
            <consortium name="RefSeq"/>
        </authorList>
    </citation>
    <scope>IDENTIFICATION</scope>
    <source>
        <tissue evidence="2">Leaf</tissue>
    </source>
</reference>
<evidence type="ECO:0000313" key="2">
    <source>
        <dbReference type="RefSeq" id="XP_021858290.2"/>
    </source>
</evidence>
<proteinExistence type="predicted"/>
<dbReference type="Proteomes" id="UP000813463">
    <property type="component" value="Chromosome 6"/>
</dbReference>
<accession>A0A9R0J1H2</accession>
<organism evidence="1 2">
    <name type="scientific">Spinacia oleracea</name>
    <name type="common">Spinach</name>
    <dbReference type="NCBI Taxonomy" id="3562"/>
    <lineage>
        <taxon>Eukaryota</taxon>
        <taxon>Viridiplantae</taxon>
        <taxon>Streptophyta</taxon>
        <taxon>Embryophyta</taxon>
        <taxon>Tracheophyta</taxon>
        <taxon>Spermatophyta</taxon>
        <taxon>Magnoliopsida</taxon>
        <taxon>eudicotyledons</taxon>
        <taxon>Gunneridae</taxon>
        <taxon>Pentapetalae</taxon>
        <taxon>Caryophyllales</taxon>
        <taxon>Chenopodiaceae</taxon>
        <taxon>Chenopodioideae</taxon>
        <taxon>Anserineae</taxon>
        <taxon>Spinacia</taxon>
    </lineage>
</organism>
<reference evidence="1" key="1">
    <citation type="journal article" date="2021" name="Nat. Commun.">
        <title>Genomic analyses provide insights into spinach domestication and the genetic basis of agronomic traits.</title>
        <authorList>
            <person name="Cai X."/>
            <person name="Sun X."/>
            <person name="Xu C."/>
            <person name="Sun H."/>
            <person name="Wang X."/>
            <person name="Ge C."/>
            <person name="Zhang Z."/>
            <person name="Wang Q."/>
            <person name="Fei Z."/>
            <person name="Jiao C."/>
            <person name="Wang Q."/>
        </authorList>
    </citation>
    <scope>NUCLEOTIDE SEQUENCE [LARGE SCALE GENOMIC DNA]</scope>
    <source>
        <strain evidence="1">cv. Varoflay</strain>
    </source>
</reference>
<dbReference type="RefSeq" id="XP_021858290.2">
    <property type="nucleotide sequence ID" value="XM_022002598.2"/>
</dbReference>
<dbReference type="KEGG" id="soe:110797488"/>
<dbReference type="AlphaFoldDB" id="A0A9R0J1H2"/>
<keyword evidence="1" id="KW-1185">Reference proteome</keyword>